<evidence type="ECO:0000313" key="9">
    <source>
        <dbReference type="EMBL" id="KYQ90581.1"/>
    </source>
</evidence>
<proteinExistence type="inferred from homology"/>
<dbReference type="InterPro" id="IPR011566">
    <property type="entry name" value="Ubq_synth_Coq7"/>
</dbReference>
<keyword evidence="6 8" id="KW-0503">Monooxygenase</keyword>
<dbReference type="Proteomes" id="UP000076078">
    <property type="component" value="Unassembled WGS sequence"/>
</dbReference>
<evidence type="ECO:0000313" key="10">
    <source>
        <dbReference type="Proteomes" id="UP000076078"/>
    </source>
</evidence>
<evidence type="ECO:0000256" key="1">
    <source>
        <dbReference type="ARBA" id="ARBA00004749"/>
    </source>
</evidence>
<keyword evidence="3 8" id="KW-0479">Metal-binding</keyword>
<feature type="binding site" evidence="8">
    <location>
        <position position="199"/>
    </location>
    <ligand>
        <name>Fe cation</name>
        <dbReference type="ChEBI" id="CHEBI:24875"/>
        <label>1</label>
    </ligand>
</feature>
<dbReference type="InParanoid" id="A0A151Z9E9"/>
<evidence type="ECO:0000256" key="8">
    <source>
        <dbReference type="HAMAP-Rule" id="MF_03194"/>
    </source>
</evidence>
<evidence type="ECO:0000256" key="7">
    <source>
        <dbReference type="ARBA" id="ARBA00023136"/>
    </source>
</evidence>
<protein>
    <recommendedName>
        <fullName evidence="8">5-demethoxyubiquinone hydroxylase, mitochondrial</fullName>
        <shortName evidence="8">DMQ hydroxylase</shortName>
        <ecNumber evidence="8">1.14.99.60</ecNumber>
    </recommendedName>
    <alternativeName>
        <fullName evidence="8">Ubiquinone biosynthesis monooxygenase COQ7</fullName>
    </alternativeName>
</protein>
<dbReference type="Gene3D" id="1.20.1260.10">
    <property type="match status" value="1"/>
</dbReference>
<dbReference type="PANTHER" id="PTHR11237">
    <property type="entry name" value="COENZYME Q10 BIOSYNTHESIS PROTEIN 7"/>
    <property type="match status" value="1"/>
</dbReference>
<comment type="function">
    <text evidence="8">Catalyzes the hydroxylation of 2-polyprenyl-3-methyl-6-methoxy-1,4-benzoquinol (DMQH2) during ubiquinone biosynthesis. Has also a structural role in the COQ enzyme complex, stabilizing other COQ polypeptides.</text>
</comment>
<dbReference type="PANTHER" id="PTHR11237:SF4">
    <property type="entry name" value="5-DEMETHOXYUBIQUINONE HYDROXYLASE, MITOCHONDRIAL"/>
    <property type="match status" value="1"/>
</dbReference>
<dbReference type="STRING" id="361077.A0A151Z9E9"/>
<dbReference type="GO" id="GO:0046872">
    <property type="term" value="F:metal ion binding"/>
    <property type="evidence" value="ECO:0007669"/>
    <property type="project" value="UniProtKB-KW"/>
</dbReference>
<keyword evidence="8" id="KW-0999">Mitochondrion inner membrane</keyword>
<feature type="binding site" evidence="8">
    <location>
        <position position="202"/>
    </location>
    <ligand>
        <name>Fe cation</name>
        <dbReference type="ChEBI" id="CHEBI:24875"/>
        <label>2</label>
    </ligand>
</feature>
<comment type="caution">
    <text evidence="9">The sequence shown here is derived from an EMBL/GenBank/DDBJ whole genome shotgun (WGS) entry which is preliminary data.</text>
</comment>
<evidence type="ECO:0000256" key="4">
    <source>
        <dbReference type="ARBA" id="ARBA00023002"/>
    </source>
</evidence>
<feature type="binding site" evidence="8">
    <location>
        <position position="82"/>
    </location>
    <ligand>
        <name>Fe cation</name>
        <dbReference type="ChEBI" id="CHEBI:24875"/>
        <label>1</label>
    </ligand>
</feature>
<dbReference type="CDD" id="cd01042">
    <property type="entry name" value="DMQH"/>
    <property type="match status" value="1"/>
</dbReference>
<keyword evidence="2 8" id="KW-0831">Ubiquinone biosynthesis</keyword>
<keyword evidence="9" id="KW-0830">Ubiquinone</keyword>
<name>A0A151Z9E9_TIELA</name>
<comment type="pathway">
    <text evidence="1 8">Cofactor biosynthesis; ubiquinone biosynthesis.</text>
</comment>
<feature type="binding site" evidence="8">
    <location>
        <position position="112"/>
    </location>
    <ligand>
        <name>Fe cation</name>
        <dbReference type="ChEBI" id="CHEBI:24875"/>
        <label>2</label>
    </ligand>
</feature>
<gene>
    <name evidence="8" type="primary">coq7</name>
    <name evidence="9" type="ORF">DLAC_09211</name>
</gene>
<dbReference type="SUPFAM" id="SSF47240">
    <property type="entry name" value="Ferritin-like"/>
    <property type="match status" value="1"/>
</dbReference>
<evidence type="ECO:0000256" key="2">
    <source>
        <dbReference type="ARBA" id="ARBA00022688"/>
    </source>
</evidence>
<dbReference type="UniPathway" id="UPA00232"/>
<dbReference type="FunCoup" id="A0A151Z9E9">
    <property type="interactions" value="350"/>
</dbReference>
<dbReference type="InterPro" id="IPR012347">
    <property type="entry name" value="Ferritin-like"/>
</dbReference>
<feature type="binding site" evidence="8">
    <location>
        <position position="199"/>
    </location>
    <ligand>
        <name>Fe cation</name>
        <dbReference type="ChEBI" id="CHEBI:24875"/>
        <label>2</label>
    </ligand>
</feature>
<keyword evidence="4 8" id="KW-0560">Oxidoreductase</keyword>
<evidence type="ECO:0000256" key="5">
    <source>
        <dbReference type="ARBA" id="ARBA00023004"/>
    </source>
</evidence>
<feature type="binding site" evidence="8">
    <location>
        <position position="112"/>
    </location>
    <ligand>
        <name>Fe cation</name>
        <dbReference type="ChEBI" id="CHEBI:24875"/>
        <label>1</label>
    </ligand>
</feature>
<comment type="cofactor">
    <cofactor evidence="8">
        <name>Fe cation</name>
        <dbReference type="ChEBI" id="CHEBI:24875"/>
    </cofactor>
    <text evidence="8">Binds 2 iron ions per subunit.</text>
</comment>
<dbReference type="GO" id="GO:0006744">
    <property type="term" value="P:ubiquinone biosynthetic process"/>
    <property type="evidence" value="ECO:0007669"/>
    <property type="project" value="UniProtKB-UniRule"/>
</dbReference>
<keyword evidence="8" id="KW-0496">Mitochondrion</keyword>
<keyword evidence="7 8" id="KW-0472">Membrane</keyword>
<sequence>MISRISKTLINPNTHNGISISMISNYYNKRFYCNNTTNQNLFSNTKSQDHQQHDINTENTIITPQEKRKIIERIIRVDHAGEFGAARIYEGQLAVLGNTSEGPLIREMADQEKQHQAKFNELIYEHRVRPTALSPIWNIAGFGLGYVSALMGKEAAMAVTVAVEEVISEHYNDQLRKIHESNIDNQDLKDTIKKFRDDEMEHMHIGLKHDAELAPLYKPLSELVKLGTKSAIWLSTRV</sequence>
<dbReference type="GO" id="GO:0031314">
    <property type="term" value="C:extrinsic component of mitochondrial inner membrane"/>
    <property type="evidence" value="ECO:0007669"/>
    <property type="project" value="UniProtKB-UniRule"/>
</dbReference>
<dbReference type="GO" id="GO:0008682">
    <property type="term" value="F:3-demethoxyubiquinol 3-hydroxylase activity"/>
    <property type="evidence" value="ECO:0007669"/>
    <property type="project" value="UniProtKB-EC"/>
</dbReference>
<dbReference type="HAMAP" id="MF_01658">
    <property type="entry name" value="COQ7"/>
    <property type="match status" value="1"/>
</dbReference>
<evidence type="ECO:0000256" key="3">
    <source>
        <dbReference type="ARBA" id="ARBA00022723"/>
    </source>
</evidence>
<comment type="similarity">
    <text evidence="8">Belongs to the COQ7 family.</text>
</comment>
<dbReference type="InterPro" id="IPR009078">
    <property type="entry name" value="Ferritin-like_SF"/>
</dbReference>
<accession>A0A151Z9E9</accession>
<comment type="subunit">
    <text evidence="8">Component of a multi-subunit COQ enzyme complex.</text>
</comment>
<reference evidence="9 10" key="1">
    <citation type="submission" date="2015-12" db="EMBL/GenBank/DDBJ databases">
        <title>Dictyostelia acquired genes for synthesis and detection of signals that induce cell-type specialization by lateral gene transfer from prokaryotes.</title>
        <authorList>
            <person name="Gloeckner G."/>
            <person name="Schaap P."/>
        </authorList>
    </citation>
    <scope>NUCLEOTIDE SEQUENCE [LARGE SCALE GENOMIC DNA]</scope>
    <source>
        <strain evidence="9 10">TK</strain>
    </source>
</reference>
<organism evidence="9 10">
    <name type="scientific">Tieghemostelium lacteum</name>
    <name type="common">Slime mold</name>
    <name type="synonym">Dictyostelium lacteum</name>
    <dbReference type="NCBI Taxonomy" id="361077"/>
    <lineage>
        <taxon>Eukaryota</taxon>
        <taxon>Amoebozoa</taxon>
        <taxon>Evosea</taxon>
        <taxon>Eumycetozoa</taxon>
        <taxon>Dictyostelia</taxon>
        <taxon>Dictyosteliales</taxon>
        <taxon>Raperosteliaceae</taxon>
        <taxon>Tieghemostelium</taxon>
    </lineage>
</organism>
<dbReference type="EMBL" id="LODT01000037">
    <property type="protein sequence ID" value="KYQ90581.1"/>
    <property type="molecule type" value="Genomic_DNA"/>
</dbReference>
<keyword evidence="10" id="KW-1185">Reference proteome</keyword>
<dbReference type="Pfam" id="PF03232">
    <property type="entry name" value="COQ7"/>
    <property type="match status" value="1"/>
</dbReference>
<dbReference type="OrthoDB" id="275371at2759"/>
<dbReference type="EC" id="1.14.99.60" evidence="8"/>
<dbReference type="GO" id="GO:0016709">
    <property type="term" value="F:oxidoreductase activity, acting on paired donors, with incorporation or reduction of molecular oxygen, NAD(P)H as one donor, and incorporation of one atom of oxygen"/>
    <property type="evidence" value="ECO:0007669"/>
    <property type="project" value="UniProtKB-UniRule"/>
</dbReference>
<keyword evidence="5 8" id="KW-0408">Iron</keyword>
<comment type="subcellular location">
    <subcellularLocation>
        <location evidence="8">Mitochondrion inner membrane</location>
        <topology evidence="8">Peripheral membrane protein</topology>
        <orientation evidence="8">Matrix side</orientation>
    </subcellularLocation>
</comment>
<feature type="binding site" evidence="8">
    <location>
        <position position="164"/>
    </location>
    <ligand>
        <name>Fe cation</name>
        <dbReference type="ChEBI" id="CHEBI:24875"/>
        <label>2</label>
    </ligand>
</feature>
<comment type="catalytic activity">
    <reaction evidence="8">
        <text>a 5-methoxy-2-methyl-3-(all-trans-polyprenyl)benzene-1,4-diol + AH2 + O2 = a 3-demethylubiquinol + A + H2O</text>
        <dbReference type="Rhea" id="RHEA:50908"/>
        <dbReference type="Rhea" id="RHEA-COMP:10859"/>
        <dbReference type="Rhea" id="RHEA-COMP:10914"/>
        <dbReference type="ChEBI" id="CHEBI:13193"/>
        <dbReference type="ChEBI" id="CHEBI:15377"/>
        <dbReference type="ChEBI" id="CHEBI:15379"/>
        <dbReference type="ChEBI" id="CHEBI:17499"/>
        <dbReference type="ChEBI" id="CHEBI:84167"/>
        <dbReference type="ChEBI" id="CHEBI:84422"/>
        <dbReference type="EC" id="1.14.99.60"/>
    </reaction>
</comment>
<dbReference type="OMA" id="WSTAVMG"/>
<evidence type="ECO:0000256" key="6">
    <source>
        <dbReference type="ARBA" id="ARBA00023033"/>
    </source>
</evidence>
<feature type="binding site" evidence="8">
    <location>
        <position position="115"/>
    </location>
    <ligand>
        <name>Fe cation</name>
        <dbReference type="ChEBI" id="CHEBI:24875"/>
        <label>1</label>
    </ligand>
</feature>
<dbReference type="AlphaFoldDB" id="A0A151Z9E9"/>